<feature type="compositionally biased region" description="Acidic residues" evidence="1">
    <location>
        <begin position="230"/>
        <end position="240"/>
    </location>
</feature>
<dbReference type="VEuPathDB" id="FungiDB:BO71DRAFT_480189"/>
<feature type="compositionally biased region" description="Pro residues" evidence="1">
    <location>
        <begin position="557"/>
        <end position="566"/>
    </location>
</feature>
<proteinExistence type="predicted"/>
<feature type="region of interest" description="Disordered" evidence="1">
    <location>
        <begin position="76"/>
        <end position="439"/>
    </location>
</feature>
<accession>A0A319DWY2</accession>
<feature type="region of interest" description="Disordered" evidence="1">
    <location>
        <begin position="40"/>
        <end position="64"/>
    </location>
</feature>
<dbReference type="STRING" id="1448320.A0A319DWY2"/>
<name>A0A319DWY2_9EURO</name>
<feature type="compositionally biased region" description="Basic residues" evidence="1">
    <location>
        <begin position="215"/>
        <end position="226"/>
    </location>
</feature>
<reference evidence="3 4" key="1">
    <citation type="submission" date="2018-02" db="EMBL/GenBank/DDBJ databases">
        <title>The genomes of Aspergillus section Nigri reveals drivers in fungal speciation.</title>
        <authorList>
            <consortium name="DOE Joint Genome Institute"/>
            <person name="Vesth T.C."/>
            <person name="Nybo J."/>
            <person name="Theobald S."/>
            <person name="Brandl J."/>
            <person name="Frisvad J.C."/>
            <person name="Nielsen K.F."/>
            <person name="Lyhne E.K."/>
            <person name="Kogle M.E."/>
            <person name="Kuo A."/>
            <person name="Riley R."/>
            <person name="Clum A."/>
            <person name="Nolan M."/>
            <person name="Lipzen A."/>
            <person name="Salamov A."/>
            <person name="Henrissat B."/>
            <person name="Wiebenga A."/>
            <person name="De vries R.P."/>
            <person name="Grigoriev I.V."/>
            <person name="Mortensen U.H."/>
            <person name="Andersen M.R."/>
            <person name="Baker S.E."/>
        </authorList>
    </citation>
    <scope>NUCLEOTIDE SEQUENCE [LARGE SCALE GENOMIC DNA]</scope>
    <source>
        <strain evidence="3 4">CBS 707.79</strain>
    </source>
</reference>
<dbReference type="Proteomes" id="UP000247810">
    <property type="component" value="Unassembled WGS sequence"/>
</dbReference>
<feature type="compositionally biased region" description="Acidic residues" evidence="1">
    <location>
        <begin position="392"/>
        <end position="402"/>
    </location>
</feature>
<feature type="compositionally biased region" description="Low complexity" evidence="1">
    <location>
        <begin position="567"/>
        <end position="578"/>
    </location>
</feature>
<evidence type="ECO:0000313" key="4">
    <source>
        <dbReference type="Proteomes" id="UP000247810"/>
    </source>
</evidence>
<feature type="compositionally biased region" description="Basic and acidic residues" evidence="1">
    <location>
        <begin position="590"/>
        <end position="608"/>
    </location>
</feature>
<gene>
    <name evidence="3" type="ORF">BO71DRAFT_480189</name>
</gene>
<dbReference type="OrthoDB" id="5410752at2759"/>
<keyword evidence="4" id="KW-1185">Reference proteome</keyword>
<feature type="compositionally biased region" description="Basic and acidic residues" evidence="1">
    <location>
        <begin position="40"/>
        <end position="57"/>
    </location>
</feature>
<feature type="compositionally biased region" description="Basic and acidic residues" evidence="1">
    <location>
        <begin position="87"/>
        <end position="134"/>
    </location>
</feature>
<dbReference type="AlphaFoldDB" id="A0A319DWY2"/>
<evidence type="ECO:0000256" key="1">
    <source>
        <dbReference type="SAM" id="MobiDB-lite"/>
    </source>
</evidence>
<feature type="compositionally biased region" description="Basic and acidic residues" evidence="1">
    <location>
        <begin position="151"/>
        <end position="199"/>
    </location>
</feature>
<dbReference type="Pfam" id="PF26118">
    <property type="entry name" value="DUF8035"/>
    <property type="match status" value="1"/>
</dbReference>
<evidence type="ECO:0000313" key="3">
    <source>
        <dbReference type="EMBL" id="PYH98687.1"/>
    </source>
</evidence>
<protein>
    <recommendedName>
        <fullName evidence="2">DUF8035 domain-containing protein</fullName>
    </recommendedName>
</protein>
<dbReference type="EMBL" id="KZ825809">
    <property type="protein sequence ID" value="PYH98687.1"/>
    <property type="molecule type" value="Genomic_DNA"/>
</dbReference>
<organism evidence="3 4">
    <name type="scientific">Aspergillus ellipticus CBS 707.79</name>
    <dbReference type="NCBI Taxonomy" id="1448320"/>
    <lineage>
        <taxon>Eukaryota</taxon>
        <taxon>Fungi</taxon>
        <taxon>Dikarya</taxon>
        <taxon>Ascomycota</taxon>
        <taxon>Pezizomycotina</taxon>
        <taxon>Eurotiomycetes</taxon>
        <taxon>Eurotiomycetidae</taxon>
        <taxon>Eurotiales</taxon>
        <taxon>Aspergillaceae</taxon>
        <taxon>Aspergillus</taxon>
        <taxon>Aspergillus subgen. Circumdati</taxon>
    </lineage>
</organism>
<sequence length="619" mass="74161">MPRRGRAREYEEEDSMYEVERDMYPRRGRDERRFEEDIRYKRRGPEMTPTEKLERMHLQPQRGPEIVREIHEYPRELTPAPMPPMPPRREPEDFGLPPRERLRGFERDEGPARRGRPRPRELDMEEKVVFREESDGNVTDSESDGDMVVVPRKERLLRRRELDLPDEPKPRSRSLLEDRRLREMEFERDDLSRRDELKGPHRRHQSGPFYEKTSHSRHRHRHHRHKNLGDADDELDDEFEREMYARGARKRRPGRSVEEEDIIFETQERSSSPEIVIPRAPSPVDMRERHVHERRRKVYPPRASNSEIEFMEPEPRHRDRGRRSKSDQEEVLIVRREDKAIPPPVPLPGRRLSPEPYRRERPIPVDSPKPRSMEREKDMLTVVRRDGSRESLEEEEIIEEDFYGPRGHRPPFRKEVQTKEELDIVRGPPRGKPPTRTEIVTQEIKPPRYADRESKLVINDVRESDEEPDRQPGKIGRRYVGIKDRRENLWTEITKDLVVKEALERSGYEYEETDSFYYIFSYLEQGDVDALIERSEEIRCARRRRIQEIHRERASMPPAPAPPPLMALPAAEKAPPLLLDHHPPPPPPRFFRDERRKKERDLVVEGSRRRPPPRSSEWW</sequence>
<feature type="domain" description="DUF8035" evidence="2">
    <location>
        <begin position="489"/>
        <end position="540"/>
    </location>
</feature>
<evidence type="ECO:0000259" key="2">
    <source>
        <dbReference type="Pfam" id="PF26118"/>
    </source>
</evidence>
<dbReference type="InterPro" id="IPR058348">
    <property type="entry name" value="DUF8035"/>
</dbReference>
<feature type="compositionally biased region" description="Basic and acidic residues" evidence="1">
    <location>
        <begin position="352"/>
        <end position="391"/>
    </location>
</feature>
<feature type="region of interest" description="Disordered" evidence="1">
    <location>
        <begin position="549"/>
        <end position="619"/>
    </location>
</feature>
<feature type="compositionally biased region" description="Basic and acidic residues" evidence="1">
    <location>
        <begin position="412"/>
        <end position="424"/>
    </location>
</feature>
<feature type="compositionally biased region" description="Basic and acidic residues" evidence="1">
    <location>
        <begin position="324"/>
        <end position="340"/>
    </location>
</feature>